<evidence type="ECO:0000313" key="2">
    <source>
        <dbReference type="EMBL" id="MCI29279.1"/>
    </source>
</evidence>
<dbReference type="GO" id="GO:0035091">
    <property type="term" value="F:phosphatidylinositol binding"/>
    <property type="evidence" value="ECO:0007669"/>
    <property type="project" value="TreeGrafter"/>
</dbReference>
<organism evidence="2 3">
    <name type="scientific">Trifolium medium</name>
    <dbReference type="NCBI Taxonomy" id="97028"/>
    <lineage>
        <taxon>Eukaryota</taxon>
        <taxon>Viridiplantae</taxon>
        <taxon>Streptophyta</taxon>
        <taxon>Embryophyta</taxon>
        <taxon>Tracheophyta</taxon>
        <taxon>Spermatophyta</taxon>
        <taxon>Magnoliopsida</taxon>
        <taxon>eudicotyledons</taxon>
        <taxon>Gunneridae</taxon>
        <taxon>Pentapetalae</taxon>
        <taxon>rosids</taxon>
        <taxon>fabids</taxon>
        <taxon>Fabales</taxon>
        <taxon>Fabaceae</taxon>
        <taxon>Papilionoideae</taxon>
        <taxon>50 kb inversion clade</taxon>
        <taxon>NPAAA clade</taxon>
        <taxon>Hologalegina</taxon>
        <taxon>IRL clade</taxon>
        <taxon>Trifolieae</taxon>
        <taxon>Trifolium</taxon>
    </lineage>
</organism>
<comment type="caution">
    <text evidence="2">The sequence shown here is derived from an EMBL/GenBank/DDBJ whole genome shotgun (WGS) entry which is preliminary data.</text>
</comment>
<name>A0A392QZ75_9FABA</name>
<dbReference type="EMBL" id="LXQA010171423">
    <property type="protein sequence ID" value="MCI29279.1"/>
    <property type="molecule type" value="Genomic_DNA"/>
</dbReference>
<proteinExistence type="predicted"/>
<feature type="region of interest" description="Disordered" evidence="1">
    <location>
        <begin position="1"/>
        <end position="26"/>
    </location>
</feature>
<reference evidence="2 3" key="1">
    <citation type="journal article" date="2018" name="Front. Plant Sci.">
        <title>Red Clover (Trifolium pratense) and Zigzag Clover (T. medium) - A Picture of Genomic Similarities and Differences.</title>
        <authorList>
            <person name="Dluhosova J."/>
            <person name="Istvanek J."/>
            <person name="Nedelnik J."/>
            <person name="Repkova J."/>
        </authorList>
    </citation>
    <scope>NUCLEOTIDE SEQUENCE [LARGE SCALE GENOMIC DNA]</scope>
    <source>
        <strain evidence="3">cv. 10/8</strain>
        <tissue evidence="2">Leaf</tissue>
    </source>
</reference>
<dbReference type="GO" id="GO:0005768">
    <property type="term" value="C:endosome"/>
    <property type="evidence" value="ECO:0007669"/>
    <property type="project" value="TreeGrafter"/>
</dbReference>
<dbReference type="PANTHER" id="PTHR10555">
    <property type="entry name" value="SORTING NEXIN"/>
    <property type="match status" value="1"/>
</dbReference>
<accession>A0A392QZ75</accession>
<feature type="non-terminal residue" evidence="2">
    <location>
        <position position="49"/>
    </location>
</feature>
<protein>
    <submittedName>
        <fullName evidence="2">Sorting nexin 1</fullName>
    </submittedName>
</protein>
<keyword evidence="3" id="KW-1185">Reference proteome</keyword>
<evidence type="ECO:0000313" key="3">
    <source>
        <dbReference type="Proteomes" id="UP000265520"/>
    </source>
</evidence>
<dbReference type="AlphaFoldDB" id="A0A392QZ75"/>
<evidence type="ECO:0000256" key="1">
    <source>
        <dbReference type="SAM" id="MobiDB-lite"/>
    </source>
</evidence>
<sequence length="49" mass="5215">MEQQRSSSGASLSPRSPSSSQPFLSVSVSDPVKLGNGVQAYISYRVITK</sequence>
<dbReference type="Proteomes" id="UP000265520">
    <property type="component" value="Unassembled WGS sequence"/>
</dbReference>
<dbReference type="PANTHER" id="PTHR10555:SF170">
    <property type="entry name" value="FI18122P1"/>
    <property type="match status" value="1"/>
</dbReference>